<dbReference type="PANTHER" id="PTHR11062">
    <property type="entry name" value="EXOSTOSIN HEPARAN SULFATE GLYCOSYLTRANSFERASE -RELATED"/>
    <property type="match status" value="1"/>
</dbReference>
<evidence type="ECO:0000313" key="1">
    <source>
        <dbReference type="EMBL" id="GMN25515.1"/>
    </source>
</evidence>
<name>A0AA87Z6N1_FICCA</name>
<dbReference type="Proteomes" id="UP001187192">
    <property type="component" value="Unassembled WGS sequence"/>
</dbReference>
<protein>
    <submittedName>
        <fullName evidence="1">Uncharacterized protein</fullName>
    </submittedName>
</protein>
<evidence type="ECO:0000313" key="2">
    <source>
        <dbReference type="Proteomes" id="UP001187192"/>
    </source>
</evidence>
<dbReference type="InterPro" id="IPR004263">
    <property type="entry name" value="Exostosin"/>
</dbReference>
<gene>
    <name evidence="1" type="ORF">TIFTF001_045954</name>
</gene>
<accession>A0AA87Z6N1</accession>
<dbReference type="EMBL" id="BTGU01004330">
    <property type="protein sequence ID" value="GMN25515.1"/>
    <property type="molecule type" value="Genomic_DNA"/>
</dbReference>
<dbReference type="AlphaFoldDB" id="A0AA87Z6N1"/>
<comment type="caution">
    <text evidence="1">The sequence shown here is derived from an EMBL/GenBank/DDBJ whole genome shotgun (WGS) entry which is preliminary data.</text>
</comment>
<keyword evidence="2" id="KW-1185">Reference proteome</keyword>
<proteinExistence type="predicted"/>
<sequence length="202" mass="22928">MSLAASFFEKLSTSRLLTLPTPDPATIQQGLHVKPESQVPYWNRSGGADHFYVARHSIGLTEMTLASYVKFDAIQDKTCILCWSDQSPNTGMKHLVKVWKNNTVIFVNYERLKIPYSEELQKSKFCIHVRGFGVNTACIGDAYEYDTTTFHTPTYSTRATFSVVVAAHDIPRLKKILKGISPDEYHRLRNNMLSMQAFPVAY</sequence>
<organism evidence="1 2">
    <name type="scientific">Ficus carica</name>
    <name type="common">Common fig</name>
    <dbReference type="NCBI Taxonomy" id="3494"/>
    <lineage>
        <taxon>Eukaryota</taxon>
        <taxon>Viridiplantae</taxon>
        <taxon>Streptophyta</taxon>
        <taxon>Embryophyta</taxon>
        <taxon>Tracheophyta</taxon>
        <taxon>Spermatophyta</taxon>
        <taxon>Magnoliopsida</taxon>
        <taxon>eudicotyledons</taxon>
        <taxon>Gunneridae</taxon>
        <taxon>Pentapetalae</taxon>
        <taxon>rosids</taxon>
        <taxon>fabids</taxon>
        <taxon>Rosales</taxon>
        <taxon>Moraceae</taxon>
        <taxon>Ficeae</taxon>
        <taxon>Ficus</taxon>
    </lineage>
</organism>
<reference evidence="1" key="1">
    <citation type="submission" date="2023-07" db="EMBL/GenBank/DDBJ databases">
        <title>draft genome sequence of fig (Ficus carica).</title>
        <authorList>
            <person name="Takahashi T."/>
            <person name="Nishimura K."/>
        </authorList>
    </citation>
    <scope>NUCLEOTIDE SEQUENCE</scope>
</reference>
<dbReference type="GO" id="GO:0016757">
    <property type="term" value="F:glycosyltransferase activity"/>
    <property type="evidence" value="ECO:0007669"/>
    <property type="project" value="InterPro"/>
</dbReference>
<dbReference type="PANTHER" id="PTHR11062:SF95">
    <property type="entry name" value="EXOSTOSIN GT47 DOMAIN-CONTAINING PROTEIN"/>
    <property type="match status" value="1"/>
</dbReference>